<evidence type="ECO:0000313" key="3">
    <source>
        <dbReference type="EMBL" id="HJF08779.1"/>
    </source>
</evidence>
<organism evidence="3 4">
    <name type="scientific">Phocaeicola coprocola</name>
    <dbReference type="NCBI Taxonomy" id="310298"/>
    <lineage>
        <taxon>Bacteria</taxon>
        <taxon>Pseudomonadati</taxon>
        <taxon>Bacteroidota</taxon>
        <taxon>Bacteroidia</taxon>
        <taxon>Bacteroidales</taxon>
        <taxon>Bacteroidaceae</taxon>
        <taxon>Phocaeicola</taxon>
    </lineage>
</organism>
<dbReference type="PROSITE" id="PS51257">
    <property type="entry name" value="PROKAR_LIPOPROTEIN"/>
    <property type="match status" value="1"/>
</dbReference>
<dbReference type="Pfam" id="PF20200">
    <property type="entry name" value="DUF6562"/>
    <property type="match status" value="1"/>
</dbReference>
<evidence type="ECO:0000256" key="1">
    <source>
        <dbReference type="SAM" id="SignalP"/>
    </source>
</evidence>
<protein>
    <recommendedName>
        <fullName evidence="2">DUF6562 domain-containing protein</fullName>
    </recommendedName>
</protein>
<dbReference type="InterPro" id="IPR046692">
    <property type="entry name" value="DUF6562"/>
</dbReference>
<sequence length="630" mass="67779">MKNILFFVAILFLAVACDSESSVPENVTSDQLVTVSAKISSQASGEVGNGAAINRCILEVYNAADNSLVGERQIAKPSSGTAQFKVKLESSLTYKLVLWADYSADGSNDKFYNTTEGLQSISRITDEYIGNNDQLDAFYACKEFSAGETTVNVEMQHPFAQLNVYASDFYDLVEADRPTKVSVSFGSVYTSFNALTGVASGEAKLQYAAPVAIIGKNGQLSYDYLFASADKQTLPDFTMSFSNESGTAFAPYKFSSIPLQRNYATHVTGNLLTNSGELDVVVKPGFGEPDIPFDIYDGSSLVEPGMDGNNVNVNSAANMAYVLNNLSQFNNKVINMNCNIDFAGAEIKNSTSRISLSIQGNGHTIKNLTLMSNDIACGLIPNMAGGTVSDLTIDNFRVVRDESKSDSYSGVIVGESHGNIVIKNCRVTNSEVNGINKVGTIVGFASDGIMEVKDCIVENTSVISHTWDGGDCGGIVGFIGNSMTSATISGNKFLNSTVEVKEEENMLYKALLEEILKGYIDIQQYDEAYREMIKNFSKQVLGYEIDLSSGRGACLYVATCFFSGNTVSISAEKDALTGSKRIIMGAEDGGLVRYQGLLGIVREGNLNGGKLYINGVETEVDTNSEKVSIE</sequence>
<reference evidence="3" key="2">
    <citation type="submission" date="2021-09" db="EMBL/GenBank/DDBJ databases">
        <authorList>
            <person name="Gilroy R."/>
        </authorList>
    </citation>
    <scope>NUCLEOTIDE SEQUENCE</scope>
    <source>
        <strain evidence="3">CHK165-8395</strain>
    </source>
</reference>
<feature type="chain" id="PRO_5037065687" description="DUF6562 domain-containing protein" evidence="1">
    <location>
        <begin position="19"/>
        <end position="630"/>
    </location>
</feature>
<name>A0A921FG04_9BACT</name>
<gene>
    <name evidence="3" type="ORF">K8U81_11460</name>
</gene>
<proteinExistence type="predicted"/>
<accession>A0A921FG04</accession>
<comment type="caution">
    <text evidence="3">The sequence shown here is derived from an EMBL/GenBank/DDBJ whole genome shotgun (WGS) entry which is preliminary data.</text>
</comment>
<dbReference type="Proteomes" id="UP000718012">
    <property type="component" value="Unassembled WGS sequence"/>
</dbReference>
<feature type="signal peptide" evidence="1">
    <location>
        <begin position="1"/>
        <end position="18"/>
    </location>
</feature>
<keyword evidence="1" id="KW-0732">Signal</keyword>
<dbReference type="EMBL" id="DYXD01000252">
    <property type="protein sequence ID" value="HJF08779.1"/>
    <property type="molecule type" value="Genomic_DNA"/>
</dbReference>
<dbReference type="InterPro" id="IPR011050">
    <property type="entry name" value="Pectin_lyase_fold/virulence"/>
</dbReference>
<dbReference type="AlphaFoldDB" id="A0A921FG04"/>
<feature type="domain" description="DUF6562" evidence="2">
    <location>
        <begin position="54"/>
        <end position="292"/>
    </location>
</feature>
<dbReference type="SUPFAM" id="SSF51126">
    <property type="entry name" value="Pectin lyase-like"/>
    <property type="match status" value="1"/>
</dbReference>
<evidence type="ECO:0000313" key="4">
    <source>
        <dbReference type="Proteomes" id="UP000718012"/>
    </source>
</evidence>
<reference evidence="3" key="1">
    <citation type="journal article" date="2021" name="PeerJ">
        <title>Extensive microbial diversity within the chicken gut microbiome revealed by metagenomics and culture.</title>
        <authorList>
            <person name="Gilroy R."/>
            <person name="Ravi A."/>
            <person name="Getino M."/>
            <person name="Pursley I."/>
            <person name="Horton D.L."/>
            <person name="Alikhan N.F."/>
            <person name="Baker D."/>
            <person name="Gharbi K."/>
            <person name="Hall N."/>
            <person name="Watson M."/>
            <person name="Adriaenssens E.M."/>
            <person name="Foster-Nyarko E."/>
            <person name="Jarju S."/>
            <person name="Secka A."/>
            <person name="Antonio M."/>
            <person name="Oren A."/>
            <person name="Chaudhuri R.R."/>
            <person name="La Ragione R."/>
            <person name="Hildebrand F."/>
            <person name="Pallen M.J."/>
        </authorList>
    </citation>
    <scope>NUCLEOTIDE SEQUENCE</scope>
    <source>
        <strain evidence="3">CHK165-8395</strain>
    </source>
</reference>
<dbReference type="Gene3D" id="2.160.20.110">
    <property type="match status" value="1"/>
</dbReference>
<evidence type="ECO:0000259" key="2">
    <source>
        <dbReference type="Pfam" id="PF20200"/>
    </source>
</evidence>